<keyword evidence="3" id="KW-1185">Reference proteome</keyword>
<organism evidence="2 3">
    <name type="scientific">Rhodocytophaga aerolata</name>
    <dbReference type="NCBI Taxonomy" id="455078"/>
    <lineage>
        <taxon>Bacteria</taxon>
        <taxon>Pseudomonadati</taxon>
        <taxon>Bacteroidota</taxon>
        <taxon>Cytophagia</taxon>
        <taxon>Cytophagales</taxon>
        <taxon>Rhodocytophagaceae</taxon>
        <taxon>Rhodocytophaga</taxon>
    </lineage>
</organism>
<dbReference type="RefSeq" id="WP_302040390.1">
    <property type="nucleotide sequence ID" value="NZ_JAUKPO010000020.1"/>
</dbReference>
<evidence type="ECO:0000313" key="2">
    <source>
        <dbReference type="EMBL" id="MDO1449586.1"/>
    </source>
</evidence>
<proteinExistence type="predicted"/>
<name>A0ABT8RBW6_9BACT</name>
<accession>A0ABT8RBW6</accession>
<reference evidence="2" key="1">
    <citation type="submission" date="2023-07" db="EMBL/GenBank/DDBJ databases">
        <title>The genome sequence of Rhodocytophaga aerolata KACC 12507.</title>
        <authorList>
            <person name="Zhang X."/>
        </authorList>
    </citation>
    <scope>NUCLEOTIDE SEQUENCE</scope>
    <source>
        <strain evidence="2">KACC 12507</strain>
    </source>
</reference>
<protein>
    <recommendedName>
        <fullName evidence="4">Tail fiber protein</fullName>
    </recommendedName>
</protein>
<dbReference type="CDD" id="cd22641">
    <property type="entry name" value="C24-like"/>
    <property type="match status" value="1"/>
</dbReference>
<keyword evidence="1" id="KW-0175">Coiled coil</keyword>
<dbReference type="Proteomes" id="UP001168528">
    <property type="component" value="Unassembled WGS sequence"/>
</dbReference>
<comment type="caution">
    <text evidence="2">The sequence shown here is derived from an EMBL/GenBank/DDBJ whole genome shotgun (WGS) entry which is preliminary data.</text>
</comment>
<dbReference type="EMBL" id="JAUKPO010000020">
    <property type="protein sequence ID" value="MDO1449586.1"/>
    <property type="molecule type" value="Genomic_DNA"/>
</dbReference>
<dbReference type="SUPFAM" id="SSF88874">
    <property type="entry name" value="Receptor-binding domain of short tail fibre protein gp12"/>
    <property type="match status" value="1"/>
</dbReference>
<feature type="coiled-coil region" evidence="1">
    <location>
        <begin position="156"/>
        <end position="197"/>
    </location>
</feature>
<evidence type="ECO:0000313" key="3">
    <source>
        <dbReference type="Proteomes" id="UP001168528"/>
    </source>
</evidence>
<gene>
    <name evidence="2" type="ORF">Q0590_25135</name>
</gene>
<sequence>MNHFITTHTGFHPIQLEDFAFIQQAYKEGFNALGRMMLPDGIEAAILTGCQLEIVGNDYSFTDGYVFYQGEIFAVAGDEGSFVDGQWPCLSFVVEYAQFNPVEYYDKTLKYVHQIRTMSFAFEDDTTGKVDFVGLRRASDILAEQYGLSATTGEELAQTTEDLRIAEEQIAITQEDLELAQDDIADLQDRVAVLEEQASPVGSIIMVDGDSIAYFDVVTGLGDDIYVNWALCDGQNGTPDLRGKFIAGYDPDQGPGGDYFIEAEGGEERVTLAEEEVPAHVHEYEKVTDDGTGTSLNSGGNDAYQKVATTTTESSVAGGVLVDEVNNVYETEAHENRPPYYVLAFIKRIA</sequence>
<evidence type="ECO:0000256" key="1">
    <source>
        <dbReference type="SAM" id="Coils"/>
    </source>
</evidence>
<evidence type="ECO:0008006" key="4">
    <source>
        <dbReference type="Google" id="ProtNLM"/>
    </source>
</evidence>